<comment type="caution">
    <text evidence="7">The sequence shown here is derived from an EMBL/GenBank/DDBJ whole genome shotgun (WGS) entry which is preliminary data.</text>
</comment>
<dbReference type="InterPro" id="IPR050482">
    <property type="entry name" value="Sensor_HK_TwoCompSys"/>
</dbReference>
<dbReference type="SMART" id="SM00387">
    <property type="entry name" value="HATPase_c"/>
    <property type="match status" value="1"/>
</dbReference>
<evidence type="ECO:0000256" key="2">
    <source>
        <dbReference type="ARBA" id="ARBA00022777"/>
    </source>
</evidence>
<evidence type="ECO:0000256" key="3">
    <source>
        <dbReference type="ARBA" id="ARBA00023012"/>
    </source>
</evidence>
<feature type="transmembrane region" description="Helical" evidence="5">
    <location>
        <begin position="302"/>
        <end position="318"/>
    </location>
</feature>
<feature type="transmembrane region" description="Helical" evidence="5">
    <location>
        <begin position="324"/>
        <end position="345"/>
    </location>
</feature>
<dbReference type="GO" id="GO:0000160">
    <property type="term" value="P:phosphorelay signal transduction system"/>
    <property type="evidence" value="ECO:0007669"/>
    <property type="project" value="UniProtKB-KW"/>
</dbReference>
<dbReference type="RefSeq" id="WP_275680297.1">
    <property type="nucleotide sequence ID" value="NZ_JAJLJH010000001.1"/>
</dbReference>
<feature type="transmembrane region" description="Helical" evidence="5">
    <location>
        <begin position="270"/>
        <end position="290"/>
    </location>
</feature>
<feature type="transmembrane region" description="Helical" evidence="5">
    <location>
        <begin position="352"/>
        <end position="371"/>
    </location>
</feature>
<dbReference type="Pfam" id="PF02518">
    <property type="entry name" value="HATPase_c"/>
    <property type="match status" value="1"/>
</dbReference>
<evidence type="ECO:0000256" key="5">
    <source>
        <dbReference type="SAM" id="Phobius"/>
    </source>
</evidence>
<dbReference type="Gene3D" id="1.20.5.1930">
    <property type="match status" value="1"/>
</dbReference>
<feature type="coiled-coil region" evidence="4">
    <location>
        <begin position="419"/>
        <end position="446"/>
    </location>
</feature>
<evidence type="ECO:0000256" key="4">
    <source>
        <dbReference type="SAM" id="Coils"/>
    </source>
</evidence>
<feature type="transmembrane region" description="Helical" evidence="5">
    <location>
        <begin position="20"/>
        <end position="40"/>
    </location>
</feature>
<sequence length="649" mass="72877">MLVSPAVTSLRALSLRWRAWLTVVTLALLTIVMVCGLVAIGRSAPAPAGASAGGLSQTLTQAQFCQSAGLDATPSDVRCSWKTVELAKLWKAPSDEGMADAWYRLQFRLDAVPQRTLAMYIVAFNRTGRFFVNGQPLREIGPMQQPLPLNWNRSQFAVIPATMLRAGDNEIEIQQRAYAWDLGWLAPIRLGTEEELRPVWQRRVFWQNDLVRLLGACTGAIGVFMLGVWLGRRRDTMYFWFGCASLLWTVFSLDYYALTPPVSPWLWERFIEVSPVLRGVLMFMFVLRYCGMRRPVIETVSWLYFLVGAVASFGNFMANEVIDLWYLVVLVASAYFFFIQVRVGLRRSLLEGVMLAIAGMVQMILSGYDLWLYSANTWTDRVYLAHFSAPLYLFVVGTILIRRFTESHNAYEKLAGVLEQRVSAKAAELERNYEQLVEARRNEALALERTRIMSEMHDGIGSQLTMALSLVRRMDREADPAYDGEDGKVATVLRESIEDLQLIIDSLEPVENDLLTVLGTLRYRLQDRLGKGGIELQWNVVDLPPLPMLTPHSVLSILRIVQEAFANCLKHSGATRIAVTTGLKGEPGVDETAHIAIVDNGQGIQPRRGAGRGMENMRRRAAALGGRLLVTSHAGRTEVLLEFPTLRSR</sequence>
<dbReference type="AlphaFoldDB" id="A0A9X1YE38"/>
<dbReference type="GO" id="GO:0016301">
    <property type="term" value="F:kinase activity"/>
    <property type="evidence" value="ECO:0007669"/>
    <property type="project" value="UniProtKB-KW"/>
</dbReference>
<accession>A0A9X1YE38</accession>
<dbReference type="SUPFAM" id="SSF55874">
    <property type="entry name" value="ATPase domain of HSP90 chaperone/DNA topoisomerase II/histidine kinase"/>
    <property type="match status" value="1"/>
</dbReference>
<feature type="domain" description="Histidine kinase/HSP90-like ATPase" evidence="6">
    <location>
        <begin position="552"/>
        <end position="647"/>
    </location>
</feature>
<evidence type="ECO:0000313" key="8">
    <source>
        <dbReference type="Proteomes" id="UP001139353"/>
    </source>
</evidence>
<keyword evidence="8" id="KW-1185">Reference proteome</keyword>
<dbReference type="InterPro" id="IPR003594">
    <property type="entry name" value="HATPase_dom"/>
</dbReference>
<organism evidence="7 8">
    <name type="scientific">Scleromatobacter humisilvae</name>
    <dbReference type="NCBI Taxonomy" id="2897159"/>
    <lineage>
        <taxon>Bacteria</taxon>
        <taxon>Pseudomonadati</taxon>
        <taxon>Pseudomonadota</taxon>
        <taxon>Betaproteobacteria</taxon>
        <taxon>Burkholderiales</taxon>
        <taxon>Sphaerotilaceae</taxon>
        <taxon>Scleromatobacter</taxon>
    </lineage>
</organism>
<feature type="transmembrane region" description="Helical" evidence="5">
    <location>
        <begin position="237"/>
        <end position="258"/>
    </location>
</feature>
<keyword evidence="3" id="KW-0902">Two-component regulatory system</keyword>
<dbReference type="CDD" id="cd16917">
    <property type="entry name" value="HATPase_UhpB-NarQ-NarX-like"/>
    <property type="match status" value="1"/>
</dbReference>
<evidence type="ECO:0000256" key="1">
    <source>
        <dbReference type="ARBA" id="ARBA00022679"/>
    </source>
</evidence>
<proteinExistence type="predicted"/>
<name>A0A9X1YE38_9BURK</name>
<evidence type="ECO:0000259" key="6">
    <source>
        <dbReference type="SMART" id="SM00387"/>
    </source>
</evidence>
<feature type="transmembrane region" description="Helical" evidence="5">
    <location>
        <begin position="383"/>
        <end position="401"/>
    </location>
</feature>
<protein>
    <submittedName>
        <fullName evidence="7">Histidine kinase</fullName>
    </submittedName>
</protein>
<keyword evidence="5" id="KW-0812">Transmembrane</keyword>
<keyword evidence="1" id="KW-0808">Transferase</keyword>
<keyword evidence="5" id="KW-1133">Transmembrane helix</keyword>
<reference evidence="7" key="1">
    <citation type="submission" date="2021-11" db="EMBL/GenBank/DDBJ databases">
        <title>BS-T2-15 a new species belonging to the Comamonadaceae family isolated from the soil of a French oak forest.</title>
        <authorList>
            <person name="Mieszkin S."/>
            <person name="Alain K."/>
        </authorList>
    </citation>
    <scope>NUCLEOTIDE SEQUENCE</scope>
    <source>
        <strain evidence="7">BS-T2-15</strain>
    </source>
</reference>
<dbReference type="EMBL" id="JAJLJH010000001">
    <property type="protein sequence ID" value="MCK9684263.1"/>
    <property type="molecule type" value="Genomic_DNA"/>
</dbReference>
<keyword evidence="5" id="KW-0472">Membrane</keyword>
<evidence type="ECO:0000313" key="7">
    <source>
        <dbReference type="EMBL" id="MCK9684263.1"/>
    </source>
</evidence>
<dbReference type="InterPro" id="IPR036890">
    <property type="entry name" value="HATPase_C_sf"/>
</dbReference>
<feature type="transmembrane region" description="Helical" evidence="5">
    <location>
        <begin position="210"/>
        <end position="230"/>
    </location>
</feature>
<gene>
    <name evidence="7" type="ORF">LPC04_00925</name>
</gene>
<keyword evidence="4" id="KW-0175">Coiled coil</keyword>
<dbReference type="PANTHER" id="PTHR24421">
    <property type="entry name" value="NITRATE/NITRITE SENSOR PROTEIN NARX-RELATED"/>
    <property type="match status" value="1"/>
</dbReference>
<dbReference type="PANTHER" id="PTHR24421:SF58">
    <property type="entry name" value="SIGNAL TRANSDUCTION HISTIDINE-PROTEIN KINASE_PHOSPHATASE UHPB"/>
    <property type="match status" value="1"/>
</dbReference>
<dbReference type="Gene3D" id="3.30.565.10">
    <property type="entry name" value="Histidine kinase-like ATPase, C-terminal domain"/>
    <property type="match status" value="1"/>
</dbReference>
<dbReference type="Proteomes" id="UP001139353">
    <property type="component" value="Unassembled WGS sequence"/>
</dbReference>
<keyword evidence="2 7" id="KW-0418">Kinase</keyword>